<evidence type="ECO:0000259" key="7">
    <source>
        <dbReference type="PROSITE" id="PS50240"/>
    </source>
</evidence>
<dbReference type="PRINTS" id="PR00722">
    <property type="entry name" value="CHYMOTRYPSIN"/>
</dbReference>
<dbReference type="FunFam" id="2.40.10.10:FF:000068">
    <property type="entry name" value="transmembrane protease serine 2"/>
    <property type="match status" value="1"/>
</dbReference>
<proteinExistence type="inferred from homology"/>
<dbReference type="PROSITE" id="PS50240">
    <property type="entry name" value="TRYPSIN_DOM"/>
    <property type="match status" value="1"/>
</dbReference>
<comment type="caution">
    <text evidence="8">The sequence shown here is derived from an EMBL/GenBank/DDBJ whole genome shotgun (WGS) entry which is preliminary data.</text>
</comment>
<dbReference type="InterPro" id="IPR018114">
    <property type="entry name" value="TRYPSIN_HIS"/>
</dbReference>
<evidence type="ECO:0000256" key="2">
    <source>
        <dbReference type="ARBA" id="ARBA00022670"/>
    </source>
</evidence>
<protein>
    <submittedName>
        <fullName evidence="8">CTRB</fullName>
        <ecNumber evidence="8">3.4.21.1</ecNumber>
    </submittedName>
</protein>
<feature type="region of interest" description="Disordered" evidence="6">
    <location>
        <begin position="265"/>
        <end position="290"/>
    </location>
</feature>
<dbReference type="OrthoDB" id="6267810at2759"/>
<organism evidence="8 9">
    <name type="scientific">Mytilus edulis</name>
    <name type="common">Blue mussel</name>
    <dbReference type="NCBI Taxonomy" id="6550"/>
    <lineage>
        <taxon>Eukaryota</taxon>
        <taxon>Metazoa</taxon>
        <taxon>Spiralia</taxon>
        <taxon>Lophotrochozoa</taxon>
        <taxon>Mollusca</taxon>
        <taxon>Bivalvia</taxon>
        <taxon>Autobranchia</taxon>
        <taxon>Pteriomorphia</taxon>
        <taxon>Mytilida</taxon>
        <taxon>Mytiloidea</taxon>
        <taxon>Mytilidae</taxon>
        <taxon>Mytilinae</taxon>
        <taxon>Mytilus</taxon>
    </lineage>
</organism>
<keyword evidence="4" id="KW-0720">Serine protease</keyword>
<dbReference type="Gene3D" id="2.40.10.10">
    <property type="entry name" value="Trypsin-like serine proteases"/>
    <property type="match status" value="2"/>
</dbReference>
<dbReference type="PANTHER" id="PTHR24276">
    <property type="entry name" value="POLYSERASE-RELATED"/>
    <property type="match status" value="1"/>
</dbReference>
<evidence type="ECO:0000256" key="5">
    <source>
        <dbReference type="ARBA" id="ARBA00023157"/>
    </source>
</evidence>
<evidence type="ECO:0000256" key="3">
    <source>
        <dbReference type="ARBA" id="ARBA00022801"/>
    </source>
</evidence>
<evidence type="ECO:0000256" key="4">
    <source>
        <dbReference type="ARBA" id="ARBA00022825"/>
    </source>
</evidence>
<dbReference type="AlphaFoldDB" id="A0A8S3RJN6"/>
<dbReference type="InterPro" id="IPR043504">
    <property type="entry name" value="Peptidase_S1_PA_chymotrypsin"/>
</dbReference>
<feature type="compositionally biased region" description="Basic and acidic residues" evidence="6">
    <location>
        <begin position="265"/>
        <end position="280"/>
    </location>
</feature>
<sequence>MYTNETRTSQAFSAIPKVVFGLDAYIRNHPWMVSVQFREDENESFTHNCGGAIIDKSWILTAAHCNSLNSDRPYPCIVCNIFEKSNVEVATIVYTMPRHEQFGLARDGRPINDIMLLQLHTPLKFRSTINKIDLDTDIRKNYTGKWCTITGWGDTDANLGKKYPDRLQVLRMPVVTQEHCGTAWRIPRTFWNKLICLQVKNKDSCKHDSGGPVVCSKKLVGTLTTGGVPCDGSKPSIHTRISAYLDWIKDKMNTKMIRIRKTKNKENMKGEGTENLKNNRDQNCNYSKVK</sequence>
<dbReference type="Proteomes" id="UP000683360">
    <property type="component" value="Unassembled WGS sequence"/>
</dbReference>
<name>A0A8S3RJN6_MYTED</name>
<dbReference type="SUPFAM" id="SSF50494">
    <property type="entry name" value="Trypsin-like serine proteases"/>
    <property type="match status" value="1"/>
</dbReference>
<feature type="compositionally biased region" description="Polar residues" evidence="6">
    <location>
        <begin position="281"/>
        <end position="290"/>
    </location>
</feature>
<keyword evidence="2" id="KW-0645">Protease</keyword>
<keyword evidence="3 8" id="KW-0378">Hydrolase</keyword>
<dbReference type="Pfam" id="PF00089">
    <property type="entry name" value="Trypsin"/>
    <property type="match status" value="1"/>
</dbReference>
<dbReference type="InterPro" id="IPR001314">
    <property type="entry name" value="Peptidase_S1A"/>
</dbReference>
<dbReference type="EMBL" id="CAJPWZ010001124">
    <property type="protein sequence ID" value="CAG2208846.1"/>
    <property type="molecule type" value="Genomic_DNA"/>
</dbReference>
<evidence type="ECO:0000313" key="8">
    <source>
        <dbReference type="EMBL" id="CAG2208846.1"/>
    </source>
</evidence>
<dbReference type="CDD" id="cd00190">
    <property type="entry name" value="Tryp_SPc"/>
    <property type="match status" value="1"/>
</dbReference>
<feature type="domain" description="Peptidase S1" evidence="7">
    <location>
        <begin position="18"/>
        <end position="253"/>
    </location>
</feature>
<dbReference type="GO" id="GO:0006508">
    <property type="term" value="P:proteolysis"/>
    <property type="evidence" value="ECO:0007669"/>
    <property type="project" value="UniProtKB-KW"/>
</dbReference>
<keyword evidence="5" id="KW-1015">Disulfide bond</keyword>
<dbReference type="PANTHER" id="PTHR24276:SF98">
    <property type="entry name" value="FI18310P1-RELATED"/>
    <property type="match status" value="1"/>
</dbReference>
<evidence type="ECO:0000256" key="6">
    <source>
        <dbReference type="SAM" id="MobiDB-lite"/>
    </source>
</evidence>
<dbReference type="InterPro" id="IPR009003">
    <property type="entry name" value="Peptidase_S1_PA"/>
</dbReference>
<evidence type="ECO:0000256" key="1">
    <source>
        <dbReference type="ARBA" id="ARBA00007664"/>
    </source>
</evidence>
<dbReference type="EC" id="3.4.21.1" evidence="8"/>
<accession>A0A8S3RJN6</accession>
<evidence type="ECO:0000313" key="9">
    <source>
        <dbReference type="Proteomes" id="UP000683360"/>
    </source>
</evidence>
<dbReference type="PROSITE" id="PS00134">
    <property type="entry name" value="TRYPSIN_HIS"/>
    <property type="match status" value="1"/>
</dbReference>
<dbReference type="FunFam" id="2.40.10.10:FF:000036">
    <property type="entry name" value="Trypsin beta"/>
    <property type="match status" value="1"/>
</dbReference>
<dbReference type="GO" id="GO:0004252">
    <property type="term" value="F:serine-type endopeptidase activity"/>
    <property type="evidence" value="ECO:0007669"/>
    <property type="project" value="UniProtKB-EC"/>
</dbReference>
<keyword evidence="9" id="KW-1185">Reference proteome</keyword>
<comment type="similarity">
    <text evidence="1">Belongs to the peptidase S1 family.</text>
</comment>
<reference evidence="8" key="1">
    <citation type="submission" date="2021-03" db="EMBL/GenBank/DDBJ databases">
        <authorList>
            <person name="Bekaert M."/>
        </authorList>
    </citation>
    <scope>NUCLEOTIDE SEQUENCE</scope>
</reference>
<dbReference type="InterPro" id="IPR001254">
    <property type="entry name" value="Trypsin_dom"/>
</dbReference>
<dbReference type="SMART" id="SM00020">
    <property type="entry name" value="Tryp_SPc"/>
    <property type="match status" value="1"/>
</dbReference>
<dbReference type="InterPro" id="IPR050430">
    <property type="entry name" value="Peptidase_S1"/>
</dbReference>
<gene>
    <name evidence="8" type="ORF">MEDL_22988</name>
</gene>